<organism evidence="2 3">
    <name type="scientific">Mucilaginibacter aquariorum</name>
    <dbReference type="NCBI Taxonomy" id="2967225"/>
    <lineage>
        <taxon>Bacteria</taxon>
        <taxon>Pseudomonadati</taxon>
        <taxon>Bacteroidota</taxon>
        <taxon>Sphingobacteriia</taxon>
        <taxon>Sphingobacteriales</taxon>
        <taxon>Sphingobacteriaceae</taxon>
        <taxon>Mucilaginibacter</taxon>
    </lineage>
</organism>
<evidence type="ECO:0000313" key="3">
    <source>
        <dbReference type="Proteomes" id="UP001204376"/>
    </source>
</evidence>
<dbReference type="Proteomes" id="UP001204376">
    <property type="component" value="Unassembled WGS sequence"/>
</dbReference>
<protein>
    <recommendedName>
        <fullName evidence="4">Glycerophosphoryl diester phosphodiesterase membrane domain-containing protein</fullName>
    </recommendedName>
</protein>
<dbReference type="RefSeq" id="WP_256536943.1">
    <property type="nucleotide sequence ID" value="NZ_JANHOH010000001.1"/>
</dbReference>
<sequence>MYHPFSVADTVKAAWNIFRKNFVTIIVYSVISFFLLGVLGLIIGFIYSPEDFWGSMVVTFILVWLQAYTTLGLYKLIFTVIDSEYYDFEFIQVIPKAKMVWSYLAVIFIFAFIVTNLGILIDYFDESPNIQFIIELIAGIGGLFLALRSMFFNTFIVDDASGPIESLKQSFELTRGYLLKVLLILGIIILLIALPAKLSQNYPIVSVTILFTYPFVNIILAVTYRKLVYSHQDVDDDIAETN</sequence>
<reference evidence="2 3" key="1">
    <citation type="submission" date="2022-07" db="EMBL/GenBank/DDBJ databases">
        <title>Mucilaginibacter sp. JC4.</title>
        <authorList>
            <person name="Le V."/>
            <person name="Ko S.-R."/>
            <person name="Ahn C.-Y."/>
            <person name="Oh H.-M."/>
        </authorList>
    </citation>
    <scope>NUCLEOTIDE SEQUENCE [LARGE SCALE GENOMIC DNA]</scope>
    <source>
        <strain evidence="2 3">JC4</strain>
    </source>
</reference>
<evidence type="ECO:0000313" key="2">
    <source>
        <dbReference type="EMBL" id="MCQ6956732.1"/>
    </source>
</evidence>
<feature type="transmembrane region" description="Helical" evidence="1">
    <location>
        <begin position="202"/>
        <end position="222"/>
    </location>
</feature>
<feature type="transmembrane region" description="Helical" evidence="1">
    <location>
        <begin position="53"/>
        <end position="78"/>
    </location>
</feature>
<keyword evidence="1" id="KW-0472">Membrane</keyword>
<proteinExistence type="predicted"/>
<accession>A0ABT1SWK3</accession>
<feature type="transmembrane region" description="Helical" evidence="1">
    <location>
        <begin position="99"/>
        <end position="121"/>
    </location>
</feature>
<evidence type="ECO:0000256" key="1">
    <source>
        <dbReference type="SAM" id="Phobius"/>
    </source>
</evidence>
<feature type="transmembrane region" description="Helical" evidence="1">
    <location>
        <begin position="22"/>
        <end position="47"/>
    </location>
</feature>
<gene>
    <name evidence="2" type="ORF">NPE20_02125</name>
</gene>
<keyword evidence="1" id="KW-1133">Transmembrane helix</keyword>
<feature type="transmembrane region" description="Helical" evidence="1">
    <location>
        <begin position="133"/>
        <end position="156"/>
    </location>
</feature>
<comment type="caution">
    <text evidence="2">The sequence shown here is derived from an EMBL/GenBank/DDBJ whole genome shotgun (WGS) entry which is preliminary data.</text>
</comment>
<feature type="transmembrane region" description="Helical" evidence="1">
    <location>
        <begin position="177"/>
        <end position="196"/>
    </location>
</feature>
<keyword evidence="1" id="KW-0812">Transmembrane</keyword>
<keyword evidence="3" id="KW-1185">Reference proteome</keyword>
<name>A0ABT1SWK3_9SPHI</name>
<evidence type="ECO:0008006" key="4">
    <source>
        <dbReference type="Google" id="ProtNLM"/>
    </source>
</evidence>
<dbReference type="EMBL" id="JANHOH010000001">
    <property type="protein sequence ID" value="MCQ6956732.1"/>
    <property type="molecule type" value="Genomic_DNA"/>
</dbReference>